<accession>A0A0D3I9M8</accession>
<dbReference type="Gene3D" id="1.10.455.10">
    <property type="entry name" value="Ribosomal protein S7 domain"/>
    <property type="match status" value="1"/>
</dbReference>
<sequence>MKAKLYHELLQAADLKGAAVGKRDAVHNLAMANQAAAHFRWRASSDKAVGAVDMDRKAFRPVGVRSNRRYAGPLRH</sequence>
<organism evidence="4 5">
    <name type="scientific">Emiliania huxleyi (strain CCMP1516)</name>
    <dbReference type="NCBI Taxonomy" id="280463"/>
    <lineage>
        <taxon>Eukaryota</taxon>
        <taxon>Haptista</taxon>
        <taxon>Haptophyta</taxon>
        <taxon>Prymnesiophyceae</taxon>
        <taxon>Isochrysidales</taxon>
        <taxon>Noelaerhabdaceae</taxon>
        <taxon>Emiliania</taxon>
    </lineage>
</organism>
<dbReference type="EnsemblProtists" id="EOD07963">
    <property type="protein sequence ID" value="EOD07963"/>
    <property type="gene ID" value="EMIHUDRAFT_217986"/>
</dbReference>
<name>A0A0D3I9M8_EMIH1</name>
<dbReference type="GeneID" id="17254084"/>
<keyword evidence="3" id="KW-0687">Ribonucleoprotein</keyword>
<reference evidence="4" key="2">
    <citation type="submission" date="2024-10" db="UniProtKB">
        <authorList>
            <consortium name="EnsemblProtists"/>
        </authorList>
    </citation>
    <scope>IDENTIFICATION</scope>
</reference>
<comment type="similarity">
    <text evidence="1">Belongs to the universal ribosomal protein uS7 family.</text>
</comment>
<evidence type="ECO:0000256" key="3">
    <source>
        <dbReference type="ARBA" id="ARBA00023274"/>
    </source>
</evidence>
<dbReference type="SUPFAM" id="SSF47973">
    <property type="entry name" value="Ribosomal protein S7"/>
    <property type="match status" value="1"/>
</dbReference>
<dbReference type="GO" id="GO:0005840">
    <property type="term" value="C:ribosome"/>
    <property type="evidence" value="ECO:0007669"/>
    <property type="project" value="UniProtKB-KW"/>
</dbReference>
<evidence type="ECO:0000313" key="4">
    <source>
        <dbReference type="EnsemblProtists" id="EOD07963"/>
    </source>
</evidence>
<dbReference type="InterPro" id="IPR036823">
    <property type="entry name" value="Ribosomal_uS7_dom_sf"/>
</dbReference>
<evidence type="ECO:0000256" key="2">
    <source>
        <dbReference type="ARBA" id="ARBA00022980"/>
    </source>
</evidence>
<reference evidence="5" key="1">
    <citation type="journal article" date="2013" name="Nature">
        <title>Pan genome of the phytoplankton Emiliania underpins its global distribution.</title>
        <authorList>
            <person name="Read B.A."/>
            <person name="Kegel J."/>
            <person name="Klute M.J."/>
            <person name="Kuo A."/>
            <person name="Lefebvre S.C."/>
            <person name="Maumus F."/>
            <person name="Mayer C."/>
            <person name="Miller J."/>
            <person name="Monier A."/>
            <person name="Salamov A."/>
            <person name="Young J."/>
            <person name="Aguilar M."/>
            <person name="Claverie J.M."/>
            <person name="Frickenhaus S."/>
            <person name="Gonzalez K."/>
            <person name="Herman E.K."/>
            <person name="Lin Y.C."/>
            <person name="Napier J."/>
            <person name="Ogata H."/>
            <person name="Sarno A.F."/>
            <person name="Shmutz J."/>
            <person name="Schroeder D."/>
            <person name="de Vargas C."/>
            <person name="Verret F."/>
            <person name="von Dassow P."/>
            <person name="Valentin K."/>
            <person name="Van de Peer Y."/>
            <person name="Wheeler G."/>
            <person name="Dacks J.B."/>
            <person name="Delwiche C.F."/>
            <person name="Dyhrman S.T."/>
            <person name="Glockner G."/>
            <person name="John U."/>
            <person name="Richards T."/>
            <person name="Worden A.Z."/>
            <person name="Zhang X."/>
            <person name="Grigoriev I.V."/>
            <person name="Allen A.E."/>
            <person name="Bidle K."/>
            <person name="Borodovsky M."/>
            <person name="Bowler C."/>
            <person name="Brownlee C."/>
            <person name="Cock J.M."/>
            <person name="Elias M."/>
            <person name="Gladyshev V.N."/>
            <person name="Groth M."/>
            <person name="Guda C."/>
            <person name="Hadaegh A."/>
            <person name="Iglesias-Rodriguez M.D."/>
            <person name="Jenkins J."/>
            <person name="Jones B.M."/>
            <person name="Lawson T."/>
            <person name="Leese F."/>
            <person name="Lindquist E."/>
            <person name="Lobanov A."/>
            <person name="Lomsadze A."/>
            <person name="Malik S.B."/>
            <person name="Marsh M.E."/>
            <person name="Mackinder L."/>
            <person name="Mock T."/>
            <person name="Mueller-Roeber B."/>
            <person name="Pagarete A."/>
            <person name="Parker M."/>
            <person name="Probert I."/>
            <person name="Quesneville H."/>
            <person name="Raines C."/>
            <person name="Rensing S.A."/>
            <person name="Riano-Pachon D.M."/>
            <person name="Richier S."/>
            <person name="Rokitta S."/>
            <person name="Shiraiwa Y."/>
            <person name="Soanes D.M."/>
            <person name="van der Giezen M."/>
            <person name="Wahlund T.M."/>
            <person name="Williams B."/>
            <person name="Wilson W."/>
            <person name="Wolfe G."/>
            <person name="Wurch L.L."/>
        </authorList>
    </citation>
    <scope>NUCLEOTIDE SEQUENCE</scope>
</reference>
<evidence type="ECO:0000256" key="1">
    <source>
        <dbReference type="ARBA" id="ARBA00007151"/>
    </source>
</evidence>
<dbReference type="RefSeq" id="XP_005760392.1">
    <property type="nucleotide sequence ID" value="XM_005760335.1"/>
</dbReference>
<dbReference type="AlphaFoldDB" id="A0A0D3I9M8"/>
<keyword evidence="2" id="KW-0689">Ribosomal protein</keyword>
<dbReference type="KEGG" id="ehx:EMIHUDRAFT_217986"/>
<proteinExistence type="inferred from homology"/>
<dbReference type="Proteomes" id="UP000013827">
    <property type="component" value="Unassembled WGS sequence"/>
</dbReference>
<dbReference type="HOGENOM" id="CLU_2659738_0_0_1"/>
<evidence type="ECO:0000313" key="5">
    <source>
        <dbReference type="Proteomes" id="UP000013827"/>
    </source>
</evidence>
<dbReference type="PaxDb" id="2903-EOD07963"/>
<dbReference type="GO" id="GO:1990904">
    <property type="term" value="C:ribonucleoprotein complex"/>
    <property type="evidence" value="ECO:0007669"/>
    <property type="project" value="UniProtKB-KW"/>
</dbReference>
<keyword evidence="5" id="KW-1185">Reference proteome</keyword>
<protein>
    <submittedName>
        <fullName evidence="4">Uncharacterized protein</fullName>
    </submittedName>
</protein>